<evidence type="ECO:0000313" key="1">
    <source>
        <dbReference type="EMBL" id="WAH43158.1"/>
    </source>
</evidence>
<dbReference type="Proteomes" id="UP001164761">
    <property type="component" value="Chromosome"/>
</dbReference>
<name>A0ABY6ZKN3_9BACL</name>
<accession>A0ABY6ZKN3</accession>
<dbReference type="EMBL" id="CP104067">
    <property type="protein sequence ID" value="WAH43158.1"/>
    <property type="molecule type" value="Genomic_DNA"/>
</dbReference>
<evidence type="ECO:0000313" key="2">
    <source>
        <dbReference type="Proteomes" id="UP001164761"/>
    </source>
</evidence>
<sequence>MNLKWYKLYRSHRSGAQAREHIKIATLQFNETDIPTTLPVCSENELTEQTPWHQLSELRNIQYFLTVDRVFLNMYSHETITILDDSITQIYIKRFCELI</sequence>
<organism evidence="1 2">
    <name type="scientific">Alicyclobacillus fastidiosus</name>
    <dbReference type="NCBI Taxonomy" id="392011"/>
    <lineage>
        <taxon>Bacteria</taxon>
        <taxon>Bacillati</taxon>
        <taxon>Bacillota</taxon>
        <taxon>Bacilli</taxon>
        <taxon>Bacillales</taxon>
        <taxon>Alicyclobacillaceae</taxon>
        <taxon>Alicyclobacillus</taxon>
    </lineage>
</organism>
<reference evidence="1" key="1">
    <citation type="submission" date="2022-08" db="EMBL/GenBank/DDBJ databases">
        <title>Alicyclobacillus fastidiosus DSM 17978, complete genome.</title>
        <authorList>
            <person name="Wang Q."/>
            <person name="Cai R."/>
            <person name="Wang Z."/>
        </authorList>
    </citation>
    <scope>NUCLEOTIDE SEQUENCE</scope>
    <source>
        <strain evidence="1">DSM 17978</strain>
    </source>
</reference>
<keyword evidence="2" id="KW-1185">Reference proteome</keyword>
<dbReference type="RefSeq" id="WP_268007034.1">
    <property type="nucleotide sequence ID" value="NZ_BSUT01000001.1"/>
</dbReference>
<proteinExistence type="predicted"/>
<gene>
    <name evidence="1" type="ORF">NZD89_07090</name>
</gene>
<protein>
    <submittedName>
        <fullName evidence="1">Uncharacterized protein</fullName>
    </submittedName>
</protein>